<proteinExistence type="predicted"/>
<dbReference type="Proteomes" id="UP000032582">
    <property type="component" value="Unassembled WGS sequence"/>
</dbReference>
<protein>
    <submittedName>
        <fullName evidence="2">Uncharacterized protein</fullName>
    </submittedName>
</protein>
<name>A0A0D8L9E5_MORMO</name>
<evidence type="ECO:0000313" key="3">
    <source>
        <dbReference type="Proteomes" id="UP000032582"/>
    </source>
</evidence>
<keyword evidence="1" id="KW-0472">Membrane</keyword>
<keyword evidence="1" id="KW-1133">Transmembrane helix</keyword>
<sequence length="222" mass="26114">MQDELLDSLYYLLLLSLLLYLSRHRWRRWFKTQKSRRRFISSPEEDEQALRRELSAPYLNGSQFHKTDHFFAVSALLREMLMHYEEKRIRLNDSLFTREDSYAFTCLGTPLPAPETATLAERMALRDDFQYTGSERLNRYCITSPAGKPLNQQIGLWIDMIQSLLDTELVLLLEENNQKDRDCPSLQLSAEQVHHWLDEINDTMTQTASRVLQAHTRSSVVM</sequence>
<dbReference type="EMBL" id="JZSH01000043">
    <property type="protein sequence ID" value="KJF78482.1"/>
    <property type="molecule type" value="Genomic_DNA"/>
</dbReference>
<comment type="caution">
    <text evidence="2">The sequence shown here is derived from an EMBL/GenBank/DDBJ whole genome shotgun (WGS) entry which is preliminary data.</text>
</comment>
<feature type="transmembrane region" description="Helical" evidence="1">
    <location>
        <begin position="6"/>
        <end position="22"/>
    </location>
</feature>
<organism evidence="2 3">
    <name type="scientific">Morganella morganii</name>
    <name type="common">Proteus morganii</name>
    <dbReference type="NCBI Taxonomy" id="582"/>
    <lineage>
        <taxon>Bacteria</taxon>
        <taxon>Pseudomonadati</taxon>
        <taxon>Pseudomonadota</taxon>
        <taxon>Gammaproteobacteria</taxon>
        <taxon>Enterobacterales</taxon>
        <taxon>Morganellaceae</taxon>
        <taxon>Morganella</taxon>
    </lineage>
</organism>
<evidence type="ECO:0000256" key="1">
    <source>
        <dbReference type="SAM" id="Phobius"/>
    </source>
</evidence>
<gene>
    <name evidence="2" type="ORF">UA45_05830</name>
</gene>
<dbReference type="AlphaFoldDB" id="A0A0D8L9E5"/>
<evidence type="ECO:0000313" key="2">
    <source>
        <dbReference type="EMBL" id="KJF78482.1"/>
    </source>
</evidence>
<keyword evidence="1" id="KW-0812">Transmembrane</keyword>
<reference evidence="2 3" key="1">
    <citation type="submission" date="2015-02" db="EMBL/GenBank/DDBJ databases">
        <title>Whole genome shotgun sequencing of cultured foodborne pathogen.</title>
        <authorList>
            <person name="Timme R."/>
            <person name="Allard M.W."/>
            <person name="Strain E."/>
            <person name="Evans P.S."/>
            <person name="Brown E."/>
        </authorList>
    </citation>
    <scope>NUCLEOTIDE SEQUENCE [LARGE SCALE GENOMIC DNA]</scope>
    <source>
        <strain evidence="2 3">GCSL-TSO-24</strain>
    </source>
</reference>
<dbReference type="PATRIC" id="fig|582.24.peg.1779"/>
<accession>A0A0D8L9E5</accession>